<sequence length="266" mass="28905">MLDTAIRDALSPLQSPLFEERLAGTDIRYGFFTRRGGVSTGLYDSLNCGIGSDDRPEAVAENRARVAGWFDADADRLMTLYQCHSADAIAVSGPHEGERPQADGMASATPGLVLGVLTADCGPLLFADPENEIIAAAHAGWRGAFSGIIEATIEKMVALGARRRSIIAALGPTIGPENYEVGPEFVERFTAADPAFRALFRPSPSDGHAFFDLPGFIGLRLDRADIEHDIIRHCTYQDEEGFYSYRRGTHRGEKDYGRQISAISIL</sequence>
<dbReference type="PANTHER" id="PTHR30616">
    <property type="entry name" value="UNCHARACTERIZED PROTEIN YFIH"/>
    <property type="match status" value="1"/>
</dbReference>
<dbReference type="InterPro" id="IPR003730">
    <property type="entry name" value="Cu_polyphenol_OxRdtase"/>
</dbReference>
<proteinExistence type="inferred from homology"/>
<evidence type="ECO:0000256" key="6">
    <source>
        <dbReference type="ARBA" id="ARBA00022833"/>
    </source>
</evidence>
<evidence type="ECO:0000256" key="5">
    <source>
        <dbReference type="ARBA" id="ARBA00022801"/>
    </source>
</evidence>
<name>A0A1U9Z6S6_9HYPH</name>
<evidence type="ECO:0000313" key="11">
    <source>
        <dbReference type="EMBL" id="AQZ53330.1"/>
    </source>
</evidence>
<comment type="catalytic activity">
    <reaction evidence="7">
        <text>adenosine + H2O + H(+) = inosine + NH4(+)</text>
        <dbReference type="Rhea" id="RHEA:24408"/>
        <dbReference type="ChEBI" id="CHEBI:15377"/>
        <dbReference type="ChEBI" id="CHEBI:15378"/>
        <dbReference type="ChEBI" id="CHEBI:16335"/>
        <dbReference type="ChEBI" id="CHEBI:17596"/>
        <dbReference type="ChEBI" id="CHEBI:28938"/>
        <dbReference type="EC" id="3.5.4.4"/>
    </reaction>
    <physiologicalReaction direction="left-to-right" evidence="7">
        <dbReference type="Rhea" id="RHEA:24409"/>
    </physiologicalReaction>
</comment>
<dbReference type="RefSeq" id="WP_018066724.1">
    <property type="nucleotide sequence ID" value="NZ_AQWH01000027.1"/>
</dbReference>
<comment type="similarity">
    <text evidence="2 10">Belongs to the purine nucleoside phosphorylase YfiH/LACC1 family.</text>
</comment>
<dbReference type="EMBL" id="CP020330">
    <property type="protein sequence ID" value="AQZ53330.1"/>
    <property type="molecule type" value="Genomic_DNA"/>
</dbReference>
<evidence type="ECO:0000256" key="7">
    <source>
        <dbReference type="ARBA" id="ARBA00047989"/>
    </source>
</evidence>
<keyword evidence="12" id="KW-1185">Reference proteome</keyword>
<dbReference type="Proteomes" id="UP000191135">
    <property type="component" value="Chromosome"/>
</dbReference>
<keyword evidence="5" id="KW-0378">Hydrolase</keyword>
<dbReference type="InterPro" id="IPR038371">
    <property type="entry name" value="Cu_polyphenol_OxRdtase_sf"/>
</dbReference>
<dbReference type="KEGG" id="mmed:Mame_04030"/>
<dbReference type="InterPro" id="IPR011324">
    <property type="entry name" value="Cytotoxic_necrot_fac-like_cat"/>
</dbReference>
<comment type="catalytic activity">
    <reaction evidence="8">
        <text>adenosine + phosphate = alpha-D-ribose 1-phosphate + adenine</text>
        <dbReference type="Rhea" id="RHEA:27642"/>
        <dbReference type="ChEBI" id="CHEBI:16335"/>
        <dbReference type="ChEBI" id="CHEBI:16708"/>
        <dbReference type="ChEBI" id="CHEBI:43474"/>
        <dbReference type="ChEBI" id="CHEBI:57720"/>
        <dbReference type="EC" id="2.4.2.1"/>
    </reaction>
    <physiologicalReaction direction="left-to-right" evidence="8">
        <dbReference type="Rhea" id="RHEA:27643"/>
    </physiologicalReaction>
</comment>
<evidence type="ECO:0000256" key="2">
    <source>
        <dbReference type="ARBA" id="ARBA00007353"/>
    </source>
</evidence>
<evidence type="ECO:0000256" key="3">
    <source>
        <dbReference type="ARBA" id="ARBA00022679"/>
    </source>
</evidence>
<dbReference type="PANTHER" id="PTHR30616:SF2">
    <property type="entry name" value="PURINE NUCLEOSIDE PHOSPHORYLASE LACC1"/>
    <property type="match status" value="1"/>
</dbReference>
<dbReference type="AlphaFoldDB" id="A0A1U9Z6S6"/>
<gene>
    <name evidence="11" type="primary">yfiH</name>
    <name evidence="11" type="ORF">Mame_04030</name>
</gene>
<dbReference type="GO" id="GO:0016787">
    <property type="term" value="F:hydrolase activity"/>
    <property type="evidence" value="ECO:0007669"/>
    <property type="project" value="UniProtKB-KW"/>
</dbReference>
<evidence type="ECO:0000256" key="4">
    <source>
        <dbReference type="ARBA" id="ARBA00022723"/>
    </source>
</evidence>
<dbReference type="Pfam" id="PF02578">
    <property type="entry name" value="Cu-oxidase_4"/>
    <property type="match status" value="1"/>
</dbReference>
<dbReference type="OrthoDB" id="4279at2"/>
<dbReference type="Gene3D" id="3.60.140.10">
    <property type="entry name" value="CNF1/YfiH-like putative cysteine hydrolases"/>
    <property type="match status" value="1"/>
</dbReference>
<dbReference type="NCBIfam" id="TIGR00726">
    <property type="entry name" value="peptidoglycan editing factor PgeF"/>
    <property type="match status" value="1"/>
</dbReference>
<evidence type="ECO:0000256" key="9">
    <source>
        <dbReference type="ARBA" id="ARBA00049893"/>
    </source>
</evidence>
<evidence type="ECO:0000256" key="8">
    <source>
        <dbReference type="ARBA" id="ARBA00048968"/>
    </source>
</evidence>
<evidence type="ECO:0000313" key="12">
    <source>
        <dbReference type="Proteomes" id="UP000191135"/>
    </source>
</evidence>
<keyword evidence="3" id="KW-0808">Transferase</keyword>
<accession>A0A1U9Z6S6</accession>
<evidence type="ECO:0000256" key="1">
    <source>
        <dbReference type="ARBA" id="ARBA00000553"/>
    </source>
</evidence>
<dbReference type="STRING" id="1122214.Mame_04030"/>
<dbReference type="SUPFAM" id="SSF64438">
    <property type="entry name" value="CNF1/YfiH-like putative cysteine hydrolases"/>
    <property type="match status" value="1"/>
</dbReference>
<comment type="catalytic activity">
    <reaction evidence="1">
        <text>inosine + phosphate = alpha-D-ribose 1-phosphate + hypoxanthine</text>
        <dbReference type="Rhea" id="RHEA:27646"/>
        <dbReference type="ChEBI" id="CHEBI:17368"/>
        <dbReference type="ChEBI" id="CHEBI:17596"/>
        <dbReference type="ChEBI" id="CHEBI:43474"/>
        <dbReference type="ChEBI" id="CHEBI:57720"/>
        <dbReference type="EC" id="2.4.2.1"/>
    </reaction>
    <physiologicalReaction direction="left-to-right" evidence="1">
        <dbReference type="Rhea" id="RHEA:27647"/>
    </physiologicalReaction>
</comment>
<dbReference type="CDD" id="cd16833">
    <property type="entry name" value="YfiH"/>
    <property type="match status" value="1"/>
</dbReference>
<keyword evidence="4" id="KW-0479">Metal-binding</keyword>
<dbReference type="GO" id="GO:0005507">
    <property type="term" value="F:copper ion binding"/>
    <property type="evidence" value="ECO:0007669"/>
    <property type="project" value="TreeGrafter"/>
</dbReference>
<comment type="catalytic activity">
    <reaction evidence="9">
        <text>S-methyl-5'-thioadenosine + phosphate = 5-(methylsulfanyl)-alpha-D-ribose 1-phosphate + adenine</text>
        <dbReference type="Rhea" id="RHEA:11852"/>
        <dbReference type="ChEBI" id="CHEBI:16708"/>
        <dbReference type="ChEBI" id="CHEBI:17509"/>
        <dbReference type="ChEBI" id="CHEBI:43474"/>
        <dbReference type="ChEBI" id="CHEBI:58533"/>
        <dbReference type="EC" id="2.4.2.28"/>
    </reaction>
    <physiologicalReaction direction="left-to-right" evidence="9">
        <dbReference type="Rhea" id="RHEA:11853"/>
    </physiologicalReaction>
</comment>
<dbReference type="eggNOG" id="COG1496">
    <property type="taxonomic scope" value="Bacteria"/>
</dbReference>
<organism evidence="11 12">
    <name type="scientific">Martelella mediterranea DSM 17316</name>
    <dbReference type="NCBI Taxonomy" id="1122214"/>
    <lineage>
        <taxon>Bacteria</taxon>
        <taxon>Pseudomonadati</taxon>
        <taxon>Pseudomonadota</taxon>
        <taxon>Alphaproteobacteria</taxon>
        <taxon>Hyphomicrobiales</taxon>
        <taxon>Aurantimonadaceae</taxon>
        <taxon>Martelella</taxon>
    </lineage>
</organism>
<protein>
    <recommendedName>
        <fullName evidence="10">Purine nucleoside phosphorylase</fullName>
    </recommendedName>
</protein>
<dbReference type="GO" id="GO:0017061">
    <property type="term" value="F:S-methyl-5-thioadenosine phosphorylase activity"/>
    <property type="evidence" value="ECO:0007669"/>
    <property type="project" value="UniProtKB-EC"/>
</dbReference>
<keyword evidence="6" id="KW-0862">Zinc</keyword>
<evidence type="ECO:0000256" key="10">
    <source>
        <dbReference type="RuleBase" id="RU361274"/>
    </source>
</evidence>
<reference evidence="11 12" key="1">
    <citation type="submission" date="2017-03" db="EMBL/GenBank/DDBJ databases">
        <title>Foreign affairs: Plasmid Transfer between Roseobacters and Rhizobia.</title>
        <authorList>
            <person name="Bartling P."/>
            <person name="Bunk B."/>
            <person name="Overmann J."/>
            <person name="Brinkmann H."/>
            <person name="Petersen J."/>
        </authorList>
    </citation>
    <scope>NUCLEOTIDE SEQUENCE [LARGE SCALE GENOMIC DNA]</scope>
    <source>
        <strain evidence="11 12">MACL11</strain>
    </source>
</reference>